<feature type="domain" description="Protein export membrane protein SecD/SecF C-terminal" evidence="14">
    <location>
        <begin position="559"/>
        <end position="734"/>
    </location>
</feature>
<feature type="transmembrane region" description="Helical" evidence="12">
    <location>
        <begin position="682"/>
        <end position="700"/>
    </location>
</feature>
<dbReference type="InterPro" id="IPR022813">
    <property type="entry name" value="SecD/SecF_arch_bac"/>
</dbReference>
<comment type="caution">
    <text evidence="12">Lacks conserved residue(s) required for the propagation of feature annotation.</text>
</comment>
<dbReference type="SUPFAM" id="SSF82866">
    <property type="entry name" value="Multidrug efflux transporter AcrB transmembrane domain"/>
    <property type="match status" value="2"/>
</dbReference>
<evidence type="ECO:0000259" key="15">
    <source>
        <dbReference type="Pfam" id="PF21760"/>
    </source>
</evidence>
<comment type="similarity">
    <text evidence="12">Belongs to the SecD/SecF family. SecD subfamily.</text>
</comment>
<dbReference type="Proteomes" id="UP000243605">
    <property type="component" value="Unassembled WGS sequence"/>
</dbReference>
<comment type="subunit">
    <text evidence="12">Forms a complex with SecF. Part of the essential Sec protein translocation apparatus which comprises SecA, SecYEG and auxiliary proteins SecDF. Other proteins may also be involved.</text>
</comment>
<dbReference type="HAMAP" id="MF_01463_B">
    <property type="entry name" value="SecD_B"/>
    <property type="match status" value="1"/>
</dbReference>
<comment type="function">
    <text evidence="9 12">Part of the Sec protein translocase complex. Interacts with the SecYEG preprotein conducting channel. SecDF uses the proton motive force (PMF) to complete protein translocation after the ATP-dependent function of SecA.</text>
</comment>
<feature type="transmembrane region" description="Helical" evidence="12">
    <location>
        <begin position="315"/>
        <end position="339"/>
    </location>
</feature>
<organism evidence="16 17">
    <name type="scientific">Aliicoccus persicus</name>
    <dbReference type="NCBI Taxonomy" id="930138"/>
    <lineage>
        <taxon>Bacteria</taxon>
        <taxon>Bacillati</taxon>
        <taxon>Bacillota</taxon>
        <taxon>Bacilli</taxon>
        <taxon>Bacillales</taxon>
        <taxon>Staphylococcaceae</taxon>
        <taxon>Aliicoccus</taxon>
    </lineage>
</organism>
<comment type="subunit">
    <text evidence="13">Forms a complex with SecD. Part of the essential Sec protein translocation apparatus which comprises SecA, SecYEG and auxiliary proteins SecDF. Other proteins may also be involved.</text>
</comment>
<evidence type="ECO:0000256" key="6">
    <source>
        <dbReference type="ARBA" id="ARBA00022989"/>
    </source>
</evidence>
<dbReference type="InterPro" id="IPR022646">
    <property type="entry name" value="SecD/SecF_CS"/>
</dbReference>
<evidence type="ECO:0000256" key="4">
    <source>
        <dbReference type="ARBA" id="ARBA00022692"/>
    </source>
</evidence>
<feature type="transmembrane region" description="Helical" evidence="12">
    <location>
        <begin position="599"/>
        <end position="620"/>
    </location>
</feature>
<dbReference type="GO" id="GO:0065002">
    <property type="term" value="P:intracellular protein transmembrane transport"/>
    <property type="evidence" value="ECO:0007669"/>
    <property type="project" value="UniProtKB-UniRule"/>
</dbReference>
<sequence>MRVKYSRFIIALLLIIGLGTVISLTTKDMLDDVNLGLDLQGGFEVLYQVEPINDDDTIDETAMRATANTLDSRVNILGVSEPSIQIEDGNRVRVQLAGVTDQTEARELLSTQAELTIRDVNDELLLSGADLVEGGASQNFDDMNQPMVSLELKDAGKFRDITAEISKRPQGENLMVIWMDFEEGVDSFKEEVESSDPKFISAPSVNQPINSREVMISGGFQGDEGLQRAQNIAALLNAGSLPVHLEEIYSTSVGAQFGEQALNETVTAGLIGVALVFLFMLVFYRLPGLIAVITLTVYIYVTLQGFNLISGVLTLPGIAALILGVGMAVDANIILYERIKDELRIGRKLKQAYKKAASQSLWTIFDANLTTLIGAIVLFIFGTSSVKGFATMLILSILMSFLTAVFLTRVFMNLAVNSGMFDNKLWLFNVKEKDRYSLSDGKDIEDLITPYDKFDFVKYSKFFFGFSIVTITVGIVFLSVFQLNLGIDFTSGTRADIPITEETTVDDVEEELVALDLIPSSITTSGDDLVVARYGEDIGQQNSTMLHDHFDELYGEPPMISTVSPTVGEELAKNAVYALIFAAIGIILYVAIRFEWRMAVPTIISLLHDVFFMIAIFSVFRFEVEITFIAAVLTIVGYSVNDTIVTFDRLRENLRKIKVIKDPAVIDLIMNRSLRQTMTRSINTVLTVIIVVVFLVLMGASSITNFSIALLIGLVSGVYSSVFIAIQLWGVFKKRQLNKAGGELVVYEEKDPNEEKILV</sequence>
<dbReference type="InterPro" id="IPR005665">
    <property type="entry name" value="SecF_bac"/>
</dbReference>
<evidence type="ECO:0000256" key="9">
    <source>
        <dbReference type="ARBA" id="ARBA00059018"/>
    </source>
</evidence>
<feature type="transmembrane region" description="Helical" evidence="12">
    <location>
        <begin position="706"/>
        <end position="729"/>
    </location>
</feature>
<feature type="transmembrane region" description="Helical" evidence="12">
    <location>
        <begin position="626"/>
        <end position="647"/>
    </location>
</feature>
<evidence type="ECO:0000313" key="16">
    <source>
        <dbReference type="EMBL" id="SEV85845.1"/>
    </source>
</evidence>
<feature type="transmembrane region" description="Helical" evidence="12">
    <location>
        <begin position="575"/>
        <end position="592"/>
    </location>
</feature>
<dbReference type="PANTHER" id="PTHR30081:SF1">
    <property type="entry name" value="PROTEIN TRANSLOCASE SUBUNIT SECD"/>
    <property type="match status" value="1"/>
</dbReference>
<evidence type="ECO:0000313" key="17">
    <source>
        <dbReference type="Proteomes" id="UP000243605"/>
    </source>
</evidence>
<evidence type="ECO:0000256" key="7">
    <source>
        <dbReference type="ARBA" id="ARBA00023010"/>
    </source>
</evidence>
<dbReference type="OrthoDB" id="9805019at2"/>
<evidence type="ECO:0000256" key="8">
    <source>
        <dbReference type="ARBA" id="ARBA00023136"/>
    </source>
</evidence>
<evidence type="ECO:0000256" key="1">
    <source>
        <dbReference type="ARBA" id="ARBA00004651"/>
    </source>
</evidence>
<dbReference type="GO" id="GO:0015450">
    <property type="term" value="F:protein-transporting ATPase activity"/>
    <property type="evidence" value="ECO:0007669"/>
    <property type="project" value="InterPro"/>
</dbReference>
<comment type="similarity">
    <text evidence="10">In the C-terminal section; belongs to the SecD/SecF family. SecF subfamily.</text>
</comment>
<dbReference type="Gene3D" id="1.20.1640.10">
    <property type="entry name" value="Multidrug efflux transporter AcrB transmembrane domain"/>
    <property type="match status" value="2"/>
</dbReference>
<dbReference type="HAMAP" id="MF_01464_B">
    <property type="entry name" value="SecF_B"/>
    <property type="match status" value="1"/>
</dbReference>
<dbReference type="FunFam" id="1.20.1640.10:FF:000024">
    <property type="entry name" value="Multifunctional fusion protein"/>
    <property type="match status" value="1"/>
</dbReference>
<dbReference type="NCBIfam" id="TIGR00966">
    <property type="entry name" value="transloc_SecF"/>
    <property type="match status" value="1"/>
</dbReference>
<keyword evidence="4 12" id="KW-0812">Transmembrane</keyword>
<dbReference type="NCBIfam" id="TIGR01129">
    <property type="entry name" value="secD"/>
    <property type="match status" value="1"/>
</dbReference>
<protein>
    <recommendedName>
        <fullName evidence="12 13">Multifunctional fusion protein</fullName>
    </recommendedName>
    <domain>
        <recommendedName>
            <fullName evidence="12">Protein translocase subunit SecD</fullName>
        </recommendedName>
    </domain>
    <domain>
        <recommendedName>
            <fullName evidence="13">Protein-export membrane protein SecF</fullName>
        </recommendedName>
    </domain>
</protein>
<dbReference type="FunFam" id="1.20.1640.10:FF:000004">
    <property type="entry name" value="Protein translocase subunit SecD"/>
    <property type="match status" value="1"/>
</dbReference>
<dbReference type="Pfam" id="PF21760">
    <property type="entry name" value="SecD_1st"/>
    <property type="match status" value="1"/>
</dbReference>
<evidence type="ECO:0000259" key="14">
    <source>
        <dbReference type="Pfam" id="PF02355"/>
    </source>
</evidence>
<feature type="transmembrane region" description="Helical" evidence="12">
    <location>
        <begin position="266"/>
        <end position="284"/>
    </location>
</feature>
<evidence type="ECO:0000256" key="12">
    <source>
        <dbReference type="HAMAP-Rule" id="MF_01463"/>
    </source>
</evidence>
<dbReference type="InterPro" id="IPR005791">
    <property type="entry name" value="SecD"/>
</dbReference>
<keyword evidence="17" id="KW-1185">Reference proteome</keyword>
<keyword evidence="8 12" id="KW-0472">Membrane</keyword>
<dbReference type="PANTHER" id="PTHR30081">
    <property type="entry name" value="PROTEIN-EXPORT MEMBRANE PROTEIN SEC"/>
    <property type="match status" value="1"/>
</dbReference>
<dbReference type="AlphaFoldDB" id="A0A662Z3E4"/>
<dbReference type="EMBL" id="FOIT01000001">
    <property type="protein sequence ID" value="SEV85845.1"/>
    <property type="molecule type" value="Genomic_DNA"/>
</dbReference>
<dbReference type="GO" id="GO:0005886">
    <property type="term" value="C:plasma membrane"/>
    <property type="evidence" value="ECO:0007669"/>
    <property type="project" value="UniProtKB-SubCell"/>
</dbReference>
<dbReference type="Pfam" id="PF02355">
    <property type="entry name" value="SecD_SecF_C"/>
    <property type="match status" value="2"/>
</dbReference>
<keyword evidence="5 12" id="KW-0653">Protein transport</keyword>
<dbReference type="Pfam" id="PF07549">
    <property type="entry name" value="Sec_GG"/>
    <property type="match status" value="2"/>
</dbReference>
<keyword evidence="7 12" id="KW-0811">Translocation</keyword>
<name>A0A662Z3E4_9STAP</name>
<proteinExistence type="inferred from homology"/>
<dbReference type="InterPro" id="IPR048631">
    <property type="entry name" value="SecD_1st"/>
</dbReference>
<gene>
    <name evidence="13" type="primary">secF</name>
    <name evidence="12" type="synonym">secD</name>
    <name evidence="16" type="ORF">SAMN05192557_0534</name>
</gene>
<evidence type="ECO:0000256" key="13">
    <source>
        <dbReference type="HAMAP-Rule" id="MF_01464"/>
    </source>
</evidence>
<comment type="similarity">
    <text evidence="13">Belongs to the SecD/SecF family. SecF subfamily.</text>
</comment>
<evidence type="ECO:0000256" key="10">
    <source>
        <dbReference type="ARBA" id="ARBA00060856"/>
    </source>
</evidence>
<dbReference type="PRINTS" id="PR01755">
    <property type="entry name" value="SECFTRNLCASE"/>
</dbReference>
<feature type="transmembrane region" description="Helical" evidence="12">
    <location>
        <begin position="289"/>
        <end position="309"/>
    </location>
</feature>
<keyword evidence="6 12" id="KW-1133">Transmembrane helix</keyword>
<comment type="similarity">
    <text evidence="11">In the N-terminal section; belongs to the SecD/SecF family. SecD subfamily.</text>
</comment>
<dbReference type="InterPro" id="IPR022645">
    <property type="entry name" value="SecD/SecF_bac"/>
</dbReference>
<feature type="transmembrane region" description="Helical" evidence="12">
    <location>
        <begin position="360"/>
        <end position="382"/>
    </location>
</feature>
<dbReference type="GO" id="GO:0006605">
    <property type="term" value="P:protein targeting"/>
    <property type="evidence" value="ECO:0007669"/>
    <property type="project" value="UniProtKB-UniRule"/>
</dbReference>
<dbReference type="NCBIfam" id="TIGR00916">
    <property type="entry name" value="2A0604s01"/>
    <property type="match status" value="2"/>
</dbReference>
<evidence type="ECO:0000256" key="2">
    <source>
        <dbReference type="ARBA" id="ARBA00022448"/>
    </source>
</evidence>
<evidence type="ECO:0000256" key="5">
    <source>
        <dbReference type="ARBA" id="ARBA00022927"/>
    </source>
</evidence>
<dbReference type="RefSeq" id="WP_091473635.1">
    <property type="nucleotide sequence ID" value="NZ_FOIT01000001.1"/>
</dbReference>
<dbReference type="Gene3D" id="3.30.70.3220">
    <property type="match status" value="1"/>
</dbReference>
<evidence type="ECO:0000256" key="3">
    <source>
        <dbReference type="ARBA" id="ARBA00022475"/>
    </source>
</evidence>
<keyword evidence="2 12" id="KW-0813">Transport</keyword>
<feature type="domain" description="Protein translocase subunit SecDF P1" evidence="15">
    <location>
        <begin position="64"/>
        <end position="122"/>
    </location>
</feature>
<accession>A0A662Z3E4</accession>
<comment type="subcellular location">
    <subcellularLocation>
        <location evidence="1 12">Cell membrane</location>
        <topology evidence="1 12">Multi-pass membrane protein</topology>
    </subcellularLocation>
</comment>
<keyword evidence="3 12" id="KW-1003">Cell membrane</keyword>
<feature type="transmembrane region" description="Helical" evidence="12">
    <location>
        <begin position="388"/>
        <end position="411"/>
    </location>
</feature>
<dbReference type="InterPro" id="IPR055344">
    <property type="entry name" value="SecD_SecF_C_bact"/>
</dbReference>
<feature type="domain" description="Protein export membrane protein SecD/SecF C-terminal" evidence="14">
    <location>
        <begin position="244"/>
        <end position="409"/>
    </location>
</feature>
<evidence type="ECO:0000256" key="11">
    <source>
        <dbReference type="ARBA" id="ARBA00061053"/>
    </source>
</evidence>
<feature type="transmembrane region" description="Helical" evidence="12">
    <location>
        <begin position="462"/>
        <end position="481"/>
    </location>
</feature>
<dbReference type="GO" id="GO:0043952">
    <property type="term" value="P:protein transport by the Sec complex"/>
    <property type="evidence" value="ECO:0007669"/>
    <property type="project" value="UniProtKB-UniRule"/>
</dbReference>
<dbReference type="InterPro" id="IPR048634">
    <property type="entry name" value="SecD_SecF_C"/>
</dbReference>
<reference evidence="16 17" key="1">
    <citation type="submission" date="2016-10" db="EMBL/GenBank/DDBJ databases">
        <authorList>
            <person name="Varghese N."/>
            <person name="Submissions S."/>
        </authorList>
    </citation>
    <scope>NUCLEOTIDE SEQUENCE [LARGE SCALE GENOMIC DNA]</scope>
    <source>
        <strain evidence="16 17">IBRC-M10081</strain>
    </source>
</reference>